<reference evidence="1" key="1">
    <citation type="journal article" date="2014" name="Front. Microbiol.">
        <title>High frequency of phylogenetically diverse reductive dehalogenase-homologous genes in deep subseafloor sedimentary metagenomes.</title>
        <authorList>
            <person name="Kawai M."/>
            <person name="Futagami T."/>
            <person name="Toyoda A."/>
            <person name="Takaki Y."/>
            <person name="Nishi S."/>
            <person name="Hori S."/>
            <person name="Arai W."/>
            <person name="Tsubouchi T."/>
            <person name="Morono Y."/>
            <person name="Uchiyama I."/>
            <person name="Ito T."/>
            <person name="Fujiyama A."/>
            <person name="Inagaki F."/>
            <person name="Takami H."/>
        </authorList>
    </citation>
    <scope>NUCLEOTIDE SEQUENCE</scope>
    <source>
        <strain evidence="1">Expedition CK06-06</strain>
    </source>
</reference>
<accession>X0USD8</accession>
<dbReference type="EMBL" id="BARS01027147">
    <property type="protein sequence ID" value="GAG08620.1"/>
    <property type="molecule type" value="Genomic_DNA"/>
</dbReference>
<protein>
    <submittedName>
        <fullName evidence="1">Uncharacterized protein</fullName>
    </submittedName>
</protein>
<organism evidence="1">
    <name type="scientific">marine sediment metagenome</name>
    <dbReference type="NCBI Taxonomy" id="412755"/>
    <lineage>
        <taxon>unclassified sequences</taxon>
        <taxon>metagenomes</taxon>
        <taxon>ecological metagenomes</taxon>
    </lineage>
</organism>
<name>X0USD8_9ZZZZ</name>
<comment type="caution">
    <text evidence="1">The sequence shown here is derived from an EMBL/GenBank/DDBJ whole genome shotgun (WGS) entry which is preliminary data.</text>
</comment>
<gene>
    <name evidence="1" type="ORF">S01H1_42672</name>
</gene>
<evidence type="ECO:0000313" key="1">
    <source>
        <dbReference type="EMBL" id="GAG08620.1"/>
    </source>
</evidence>
<sequence>MKRPDKLMELRQSNAISSFSNSLFLIAYYNKYDLSIENLMPIFDRMSGLNKRYFREDRQQFQDLLSETLTERFTDDSFPFANNYDVGEITCARYPLFANISLPDNIRTPDLPNFYAHDRLMNDLKNVFQITHEKFKTWKTENSKTKKQKILPGYTEKEVDSTR</sequence>
<dbReference type="AlphaFoldDB" id="X0USD8"/>
<proteinExistence type="predicted"/>